<gene>
    <name evidence="2" type="ordered locus">Os06g0549950</name>
    <name evidence="2" type="ORF">OSNPB_060549950</name>
</gene>
<dbReference type="eggNOG" id="ENOG502R3G5">
    <property type="taxonomic scope" value="Eukaryota"/>
</dbReference>
<sequence length="433" mass="46023">WRDALLVPEVVVGVDLRLGHGEPLVVPPEVLLPPHLAGVVAADAAGADHVLAEVQVPVVGVRLPRVLAHERRHERVEVPDPRPLRRAAAASARRAPEVHVLDVVEHAAAVRERRRRLRHAADLPAVRVQDHQPGVGPREPPEDGAPRVPADGLPDVVGGGLVGAGPLALDEHADEQVVGERRRDGLPPRDDVDGALAHGHRDVEHRDGRRHGHELHLPGEHDPEALAGAAAERPEDVAAHGVLVEEPALGVHEDGVDDVVGGEAVLAEQHAEAAAAEVAADADGRTQAGRERDPAAGLPDGVVHLPERRAGVHPRGGGRRVDADGADVDEVEHGERLRPLRPVREALVVVPAAADAEADAVPAAAEHGGLDVGGVRRRDDPDRPRGVRQELRVPDAGVQHRRVRRRALRVQELAGYARREALEEAVRGGHGGR</sequence>
<feature type="region of interest" description="Disordered" evidence="1">
    <location>
        <begin position="364"/>
        <end position="391"/>
    </location>
</feature>
<reference evidence="2 3" key="3">
    <citation type="journal article" date="2013" name="Rice">
        <title>Improvement of the Oryza sativa Nipponbare reference genome using next generation sequence and optical map data.</title>
        <authorList>
            <person name="Kawahara Y."/>
            <person name="de la Bastide M."/>
            <person name="Hamilton J.P."/>
            <person name="Kanamori H."/>
            <person name="McCombie W.R."/>
            <person name="Ouyang S."/>
            <person name="Schwartz D.C."/>
            <person name="Tanaka T."/>
            <person name="Wu J."/>
            <person name="Zhou S."/>
            <person name="Childs K.L."/>
            <person name="Davidson R.M."/>
            <person name="Lin H."/>
            <person name="Quesada-Ocampo L."/>
            <person name="Vaillancourt B."/>
            <person name="Sakai H."/>
            <person name="Lee S.S."/>
            <person name="Kim J."/>
            <person name="Numa H."/>
            <person name="Itoh T."/>
            <person name="Buell C.R."/>
            <person name="Matsumoto T."/>
        </authorList>
    </citation>
    <scope>NUCLEOTIDE SEQUENCE [LARGE SCALE GENOMIC DNA]</scope>
    <source>
        <strain evidence="3">cv. Nipponbare</strain>
    </source>
</reference>
<feature type="compositionally biased region" description="Basic and acidic residues" evidence="1">
    <location>
        <begin position="169"/>
        <end position="192"/>
    </location>
</feature>
<dbReference type="InParanoid" id="A0A0P0WXR4"/>
<dbReference type="FunCoup" id="A0A0P0WXR4">
    <property type="interactions" value="1"/>
</dbReference>
<dbReference type="AlphaFoldDB" id="A0A0P0WXR4"/>
<proteinExistence type="predicted"/>
<reference evidence="2 3" key="2">
    <citation type="journal article" date="2013" name="Plant Cell Physiol.">
        <title>Rice Annotation Project Database (RAP-DB): an integrative and interactive database for rice genomics.</title>
        <authorList>
            <person name="Sakai H."/>
            <person name="Lee S.S."/>
            <person name="Tanaka T."/>
            <person name="Numa H."/>
            <person name="Kim J."/>
            <person name="Kawahara Y."/>
            <person name="Wakimoto H."/>
            <person name="Yang C.C."/>
            <person name="Iwamoto M."/>
            <person name="Abe T."/>
            <person name="Yamada Y."/>
            <person name="Muto A."/>
            <person name="Inokuchi H."/>
            <person name="Ikemura T."/>
            <person name="Matsumoto T."/>
            <person name="Sasaki T."/>
            <person name="Itoh T."/>
        </authorList>
    </citation>
    <scope>NUCLEOTIDE SEQUENCE [LARGE SCALE GENOMIC DNA]</scope>
    <source>
        <strain evidence="3">cv. Nipponbare</strain>
    </source>
</reference>
<accession>A0A0P0WXR4</accession>
<feature type="region of interest" description="Disordered" evidence="1">
    <location>
        <begin position="277"/>
        <end position="302"/>
    </location>
</feature>
<dbReference type="EMBL" id="AP014962">
    <property type="protein sequence ID" value="BAS98181.1"/>
    <property type="molecule type" value="Genomic_DNA"/>
</dbReference>
<evidence type="ECO:0000313" key="3">
    <source>
        <dbReference type="Proteomes" id="UP000059680"/>
    </source>
</evidence>
<feature type="non-terminal residue" evidence="2">
    <location>
        <position position="433"/>
    </location>
</feature>
<feature type="region of interest" description="Disordered" evidence="1">
    <location>
        <begin position="121"/>
        <end position="221"/>
    </location>
</feature>
<evidence type="ECO:0000256" key="1">
    <source>
        <dbReference type="SAM" id="MobiDB-lite"/>
    </source>
</evidence>
<name>A0A0P0WXR4_ORYSJ</name>
<protein>
    <submittedName>
        <fullName evidence="2">Os06g0549950 protein</fullName>
    </submittedName>
</protein>
<feature type="compositionally biased region" description="Basic and acidic residues" evidence="1">
    <location>
        <begin position="282"/>
        <end position="294"/>
    </location>
</feature>
<dbReference type="Proteomes" id="UP000059680">
    <property type="component" value="Chromosome 6"/>
</dbReference>
<reference evidence="3" key="1">
    <citation type="journal article" date="2005" name="Nature">
        <title>The map-based sequence of the rice genome.</title>
        <authorList>
            <consortium name="International rice genome sequencing project (IRGSP)"/>
            <person name="Matsumoto T."/>
            <person name="Wu J."/>
            <person name="Kanamori H."/>
            <person name="Katayose Y."/>
            <person name="Fujisawa M."/>
            <person name="Namiki N."/>
            <person name="Mizuno H."/>
            <person name="Yamamoto K."/>
            <person name="Antonio B.A."/>
            <person name="Baba T."/>
            <person name="Sakata K."/>
            <person name="Nagamura Y."/>
            <person name="Aoki H."/>
            <person name="Arikawa K."/>
            <person name="Arita K."/>
            <person name="Bito T."/>
            <person name="Chiden Y."/>
            <person name="Fujitsuka N."/>
            <person name="Fukunaka R."/>
            <person name="Hamada M."/>
            <person name="Harada C."/>
            <person name="Hayashi A."/>
            <person name="Hijishita S."/>
            <person name="Honda M."/>
            <person name="Hosokawa S."/>
            <person name="Ichikawa Y."/>
            <person name="Idonuma A."/>
            <person name="Iijima M."/>
            <person name="Ikeda M."/>
            <person name="Ikeno M."/>
            <person name="Ito K."/>
            <person name="Ito S."/>
            <person name="Ito T."/>
            <person name="Ito Y."/>
            <person name="Ito Y."/>
            <person name="Iwabuchi A."/>
            <person name="Kamiya K."/>
            <person name="Karasawa W."/>
            <person name="Kurita K."/>
            <person name="Katagiri S."/>
            <person name="Kikuta A."/>
            <person name="Kobayashi H."/>
            <person name="Kobayashi N."/>
            <person name="Machita K."/>
            <person name="Maehara T."/>
            <person name="Masukawa M."/>
            <person name="Mizubayashi T."/>
            <person name="Mukai Y."/>
            <person name="Nagasaki H."/>
            <person name="Nagata Y."/>
            <person name="Naito S."/>
            <person name="Nakashima M."/>
            <person name="Nakama Y."/>
            <person name="Nakamichi Y."/>
            <person name="Nakamura M."/>
            <person name="Meguro A."/>
            <person name="Negishi M."/>
            <person name="Ohta I."/>
            <person name="Ohta T."/>
            <person name="Okamoto M."/>
            <person name="Ono N."/>
            <person name="Saji S."/>
            <person name="Sakaguchi M."/>
            <person name="Sakai K."/>
            <person name="Shibata M."/>
            <person name="Shimokawa T."/>
            <person name="Song J."/>
            <person name="Takazaki Y."/>
            <person name="Terasawa K."/>
            <person name="Tsugane M."/>
            <person name="Tsuji K."/>
            <person name="Ueda S."/>
            <person name="Waki K."/>
            <person name="Yamagata H."/>
            <person name="Yamamoto M."/>
            <person name="Yamamoto S."/>
            <person name="Yamane H."/>
            <person name="Yoshiki S."/>
            <person name="Yoshihara R."/>
            <person name="Yukawa K."/>
            <person name="Zhong H."/>
            <person name="Yano M."/>
            <person name="Yuan Q."/>
            <person name="Ouyang S."/>
            <person name="Liu J."/>
            <person name="Jones K.M."/>
            <person name="Gansberger K."/>
            <person name="Moffat K."/>
            <person name="Hill J."/>
            <person name="Bera J."/>
            <person name="Fadrosh D."/>
            <person name="Jin S."/>
            <person name="Johri S."/>
            <person name="Kim M."/>
            <person name="Overton L."/>
            <person name="Reardon M."/>
            <person name="Tsitrin T."/>
            <person name="Vuong H."/>
            <person name="Weaver B."/>
            <person name="Ciecko A."/>
            <person name="Tallon L."/>
            <person name="Jackson J."/>
            <person name="Pai G."/>
            <person name="Aken S.V."/>
            <person name="Utterback T."/>
            <person name="Reidmuller S."/>
            <person name="Feldblyum T."/>
            <person name="Hsiao J."/>
            <person name="Zismann V."/>
            <person name="Iobst S."/>
            <person name="de Vazeille A.R."/>
            <person name="Buell C.R."/>
            <person name="Ying K."/>
            <person name="Li Y."/>
            <person name="Lu T."/>
            <person name="Huang Y."/>
            <person name="Zhao Q."/>
            <person name="Feng Q."/>
            <person name="Zhang L."/>
            <person name="Zhu J."/>
            <person name="Weng Q."/>
            <person name="Mu J."/>
            <person name="Lu Y."/>
            <person name="Fan D."/>
            <person name="Liu Y."/>
            <person name="Guan J."/>
            <person name="Zhang Y."/>
            <person name="Yu S."/>
            <person name="Liu X."/>
            <person name="Zhang Y."/>
            <person name="Hong G."/>
            <person name="Han B."/>
            <person name="Choisne N."/>
            <person name="Demange N."/>
            <person name="Orjeda G."/>
            <person name="Samain S."/>
            <person name="Cattolico L."/>
            <person name="Pelletier E."/>
            <person name="Couloux A."/>
            <person name="Segurens B."/>
            <person name="Wincker P."/>
            <person name="D'Hont A."/>
            <person name="Scarpelli C."/>
            <person name="Weissenbach J."/>
            <person name="Salanoubat M."/>
            <person name="Quetier F."/>
            <person name="Yu Y."/>
            <person name="Kim H.R."/>
            <person name="Rambo T."/>
            <person name="Currie J."/>
            <person name="Collura K."/>
            <person name="Luo M."/>
            <person name="Yang T."/>
            <person name="Ammiraju J.S.S."/>
            <person name="Engler F."/>
            <person name="Soderlund C."/>
            <person name="Wing R.A."/>
            <person name="Palmer L.E."/>
            <person name="de la Bastide M."/>
            <person name="Spiegel L."/>
            <person name="Nascimento L."/>
            <person name="Zutavern T."/>
            <person name="O'Shaughnessy A."/>
            <person name="Dike S."/>
            <person name="Dedhia N."/>
            <person name="Preston R."/>
            <person name="Balija V."/>
            <person name="McCombie W.R."/>
            <person name="Chow T."/>
            <person name="Chen H."/>
            <person name="Chung M."/>
            <person name="Chen C."/>
            <person name="Shaw J."/>
            <person name="Wu H."/>
            <person name="Hsiao K."/>
            <person name="Chao Y."/>
            <person name="Chu M."/>
            <person name="Cheng C."/>
            <person name="Hour A."/>
            <person name="Lee P."/>
            <person name="Lin S."/>
            <person name="Lin Y."/>
            <person name="Liou J."/>
            <person name="Liu S."/>
            <person name="Hsing Y."/>
            <person name="Raghuvanshi S."/>
            <person name="Mohanty A."/>
            <person name="Bharti A.K."/>
            <person name="Gaur A."/>
            <person name="Gupta V."/>
            <person name="Kumar D."/>
            <person name="Ravi V."/>
            <person name="Vij S."/>
            <person name="Kapur A."/>
            <person name="Khurana P."/>
            <person name="Khurana P."/>
            <person name="Khurana J.P."/>
            <person name="Tyagi A.K."/>
            <person name="Gaikwad K."/>
            <person name="Singh A."/>
            <person name="Dalal V."/>
            <person name="Srivastava S."/>
            <person name="Dixit A."/>
            <person name="Pal A.K."/>
            <person name="Ghazi I.A."/>
            <person name="Yadav M."/>
            <person name="Pandit A."/>
            <person name="Bhargava A."/>
            <person name="Sureshbabu K."/>
            <person name="Batra K."/>
            <person name="Sharma T.R."/>
            <person name="Mohapatra T."/>
            <person name="Singh N.K."/>
            <person name="Messing J."/>
            <person name="Nelson A.B."/>
            <person name="Fuks G."/>
            <person name="Kavchok S."/>
            <person name="Keizer G."/>
            <person name="Linton E."/>
            <person name="Llaca V."/>
            <person name="Song R."/>
            <person name="Tanyolac B."/>
            <person name="Young S."/>
            <person name="Ho-Il K."/>
            <person name="Hahn J.H."/>
            <person name="Sangsakoo G."/>
            <person name="Vanavichit A."/>
            <person name="de Mattos Luiz.A.T."/>
            <person name="Zimmer P.D."/>
            <person name="Malone G."/>
            <person name="Dellagostin O."/>
            <person name="de Oliveira A.C."/>
            <person name="Bevan M."/>
            <person name="Bancroft I."/>
            <person name="Minx P."/>
            <person name="Cordum H."/>
            <person name="Wilson R."/>
            <person name="Cheng Z."/>
            <person name="Jin W."/>
            <person name="Jiang J."/>
            <person name="Leong S.A."/>
            <person name="Iwama H."/>
            <person name="Gojobori T."/>
            <person name="Itoh T."/>
            <person name="Niimura Y."/>
            <person name="Fujii Y."/>
            <person name="Habara T."/>
            <person name="Sakai H."/>
            <person name="Sato Y."/>
            <person name="Wilson G."/>
            <person name="Kumar K."/>
            <person name="McCouch S."/>
            <person name="Juretic N."/>
            <person name="Hoen D."/>
            <person name="Wright S."/>
            <person name="Bruskiewich R."/>
            <person name="Bureau T."/>
            <person name="Miyao A."/>
            <person name="Hirochika H."/>
            <person name="Nishikawa T."/>
            <person name="Kadowaki K."/>
            <person name="Sugiura M."/>
            <person name="Burr B."/>
            <person name="Sasaki T."/>
        </authorList>
    </citation>
    <scope>NUCLEOTIDE SEQUENCE [LARGE SCALE GENOMIC DNA]</scope>
    <source>
        <strain evidence="3">cv. Nipponbare</strain>
    </source>
</reference>
<feature type="compositionally biased region" description="Basic and acidic residues" evidence="1">
    <location>
        <begin position="374"/>
        <end position="391"/>
    </location>
</feature>
<dbReference type="PaxDb" id="39947-A0A0P0WXR4"/>
<keyword evidence="3" id="KW-1185">Reference proteome</keyword>
<evidence type="ECO:0000313" key="2">
    <source>
        <dbReference type="EMBL" id="BAS98181.1"/>
    </source>
</evidence>
<feature type="non-terminal residue" evidence="2">
    <location>
        <position position="1"/>
    </location>
</feature>
<organism evidence="2 3">
    <name type="scientific">Oryza sativa subsp. japonica</name>
    <name type="common">Rice</name>
    <dbReference type="NCBI Taxonomy" id="39947"/>
    <lineage>
        <taxon>Eukaryota</taxon>
        <taxon>Viridiplantae</taxon>
        <taxon>Streptophyta</taxon>
        <taxon>Embryophyta</taxon>
        <taxon>Tracheophyta</taxon>
        <taxon>Spermatophyta</taxon>
        <taxon>Magnoliopsida</taxon>
        <taxon>Liliopsida</taxon>
        <taxon>Poales</taxon>
        <taxon>Poaceae</taxon>
        <taxon>BOP clade</taxon>
        <taxon>Oryzoideae</taxon>
        <taxon>Oryzeae</taxon>
        <taxon>Oryzinae</taxon>
        <taxon>Oryza</taxon>
        <taxon>Oryza sativa</taxon>
    </lineage>
</organism>